<dbReference type="OMA" id="AFSTHFY"/>
<feature type="domain" description="EGF-like" evidence="1">
    <location>
        <begin position="451"/>
        <end position="481"/>
    </location>
</feature>
<dbReference type="Proteomes" id="UP000683925">
    <property type="component" value="Unassembled WGS sequence"/>
</dbReference>
<dbReference type="SMART" id="SM00261">
    <property type="entry name" value="FU"/>
    <property type="match status" value="6"/>
</dbReference>
<dbReference type="SMART" id="SM00181">
    <property type="entry name" value="EGF"/>
    <property type="match status" value="8"/>
</dbReference>
<feature type="domain" description="EGF-like" evidence="1">
    <location>
        <begin position="235"/>
        <end position="270"/>
    </location>
</feature>
<organism evidence="2 3">
    <name type="scientific">Paramecium octaurelia</name>
    <dbReference type="NCBI Taxonomy" id="43137"/>
    <lineage>
        <taxon>Eukaryota</taxon>
        <taxon>Sar</taxon>
        <taxon>Alveolata</taxon>
        <taxon>Ciliophora</taxon>
        <taxon>Intramacronucleata</taxon>
        <taxon>Oligohymenophorea</taxon>
        <taxon>Peniculida</taxon>
        <taxon>Parameciidae</taxon>
        <taxon>Paramecium</taxon>
    </lineage>
</organism>
<sequence length="609" mass="68962">MFTNRSVTHASNFICFQTLNRPLDYQLMLFLLITIVLSKEDQSIRISQSCATYLTGYFWNGQQCIQCKQPSCKCQKSQGCDTCLNQYYYDSTSQTCTPCPKGCIKCCKSSELTQYICTLCLDGYIMINGVCLKVEACTQISIHGRCQKCLDKYYLQESCYACPEGCSACDSKYYCTVCDDGYYMDIHEQSVSCLTCNPEENQEGCKSCVLDQEQLVCQACLDTYYFDQENDLCLKCPVGCFTCQNPSQLPQICYTCLTGFLLAADDSYCENCQQQIPNCMKCSTNERSRNFQCIDCNNGYYLTQDSKSCQPCNNGSNNFRRCQSLTIPTQCIVGYLLFQDSNGYSCILNTHDCYTIDNQQGQCKVCNFGFNLVFDTSLQMSICKNCAENIKNCISCDVDTSKQLICKECTDGYFGNLCVQCTPNCQKCLNETLCLTCASGYYLDDLNKCQSCEVSFCLECNKLKECTKCEDNYGLVESTCKPCLSGCQNCDGNLQKCNVCRDKYYLTATDNNCKRYKENCLATNINGYCYLCETQITFDESQDLFYDESEETPTFDEQADSQFYISNNGYCLKCNDYITGSFNCPQICKVDEDFASHLLPAILILLIFQ</sequence>
<gene>
    <name evidence="2" type="ORF">POCTA_138.1.T1010063</name>
</gene>
<dbReference type="EMBL" id="CAJJDP010000101">
    <property type="protein sequence ID" value="CAD8192014.1"/>
    <property type="molecule type" value="Genomic_DNA"/>
</dbReference>
<dbReference type="OrthoDB" id="284918at2759"/>
<feature type="domain" description="EGF-like" evidence="1">
    <location>
        <begin position="161"/>
        <end position="194"/>
    </location>
</feature>
<feature type="domain" description="EGF-like" evidence="1">
    <location>
        <begin position="271"/>
        <end position="310"/>
    </location>
</feature>
<dbReference type="AlphaFoldDB" id="A0A8S1WPX8"/>
<feature type="domain" description="EGF-like" evidence="1">
    <location>
        <begin position="82"/>
        <end position="132"/>
    </location>
</feature>
<protein>
    <recommendedName>
        <fullName evidence="1">EGF-like domain-containing protein</fullName>
    </recommendedName>
</protein>
<evidence type="ECO:0000313" key="2">
    <source>
        <dbReference type="EMBL" id="CAD8192014.1"/>
    </source>
</evidence>
<dbReference type="InterPro" id="IPR052798">
    <property type="entry name" value="Giardia_VSA"/>
</dbReference>
<feature type="domain" description="EGF-like" evidence="1">
    <location>
        <begin position="482"/>
        <end position="514"/>
    </location>
</feature>
<proteinExistence type="predicted"/>
<dbReference type="InterPro" id="IPR000742">
    <property type="entry name" value="EGF"/>
</dbReference>
<name>A0A8S1WPX8_PAROT</name>
<comment type="caution">
    <text evidence="2">The sequence shown here is derived from an EMBL/GenBank/DDBJ whole genome shotgun (WGS) entry which is preliminary data.</text>
</comment>
<evidence type="ECO:0000313" key="3">
    <source>
        <dbReference type="Proteomes" id="UP000683925"/>
    </source>
</evidence>
<dbReference type="PANTHER" id="PTHR23275">
    <property type="entry name" value="CABRIOLET.-RELATED"/>
    <property type="match status" value="1"/>
</dbReference>
<feature type="domain" description="EGF-like" evidence="1">
    <location>
        <begin position="385"/>
        <end position="419"/>
    </location>
</feature>
<reference evidence="2" key="1">
    <citation type="submission" date="2021-01" db="EMBL/GenBank/DDBJ databases">
        <authorList>
            <consortium name="Genoscope - CEA"/>
            <person name="William W."/>
        </authorList>
    </citation>
    <scope>NUCLEOTIDE SEQUENCE</scope>
</reference>
<feature type="domain" description="EGF-like" evidence="1">
    <location>
        <begin position="420"/>
        <end position="450"/>
    </location>
</feature>
<accession>A0A8S1WPX8</accession>
<dbReference type="PANTHER" id="PTHR23275:SF100">
    <property type="entry name" value="EGF-LIKE DOMAIN-CONTAINING PROTEIN"/>
    <property type="match status" value="1"/>
</dbReference>
<keyword evidence="3" id="KW-1185">Reference proteome</keyword>
<dbReference type="InterPro" id="IPR006212">
    <property type="entry name" value="Furin_repeat"/>
</dbReference>
<evidence type="ECO:0000259" key="1">
    <source>
        <dbReference type="SMART" id="SM00181"/>
    </source>
</evidence>